<dbReference type="EMBL" id="MU274909">
    <property type="protein sequence ID" value="KAI0089858.1"/>
    <property type="molecule type" value="Genomic_DNA"/>
</dbReference>
<evidence type="ECO:0000313" key="2">
    <source>
        <dbReference type="Proteomes" id="UP001055072"/>
    </source>
</evidence>
<name>A0ACB8U6H1_9APHY</name>
<protein>
    <submittedName>
        <fullName evidence="1">Di-sulfide bridge nucleocytoplasmic transport domain-containing protein</fullName>
    </submittedName>
</protein>
<accession>A0ACB8U6H1</accession>
<gene>
    <name evidence="1" type="ORF">BDY19DRAFT_941137</name>
</gene>
<reference evidence="1" key="1">
    <citation type="journal article" date="2021" name="Environ. Microbiol.">
        <title>Gene family expansions and transcriptome signatures uncover fungal adaptations to wood decay.</title>
        <authorList>
            <person name="Hage H."/>
            <person name="Miyauchi S."/>
            <person name="Viragh M."/>
            <person name="Drula E."/>
            <person name="Min B."/>
            <person name="Chaduli D."/>
            <person name="Navarro D."/>
            <person name="Favel A."/>
            <person name="Norest M."/>
            <person name="Lesage-Meessen L."/>
            <person name="Balint B."/>
            <person name="Merenyi Z."/>
            <person name="de Eugenio L."/>
            <person name="Morin E."/>
            <person name="Martinez A.T."/>
            <person name="Baldrian P."/>
            <person name="Stursova M."/>
            <person name="Martinez M.J."/>
            <person name="Novotny C."/>
            <person name="Magnuson J.K."/>
            <person name="Spatafora J.W."/>
            <person name="Maurice S."/>
            <person name="Pangilinan J."/>
            <person name="Andreopoulos W."/>
            <person name="LaButti K."/>
            <person name="Hundley H."/>
            <person name="Na H."/>
            <person name="Kuo A."/>
            <person name="Barry K."/>
            <person name="Lipzen A."/>
            <person name="Henrissat B."/>
            <person name="Riley R."/>
            <person name="Ahrendt S."/>
            <person name="Nagy L.G."/>
            <person name="Grigoriev I.V."/>
            <person name="Martin F."/>
            <person name="Rosso M.N."/>
        </authorList>
    </citation>
    <scope>NUCLEOTIDE SEQUENCE</scope>
    <source>
        <strain evidence="1">CBS 384.51</strain>
    </source>
</reference>
<comment type="caution">
    <text evidence="1">The sequence shown here is derived from an EMBL/GenBank/DDBJ whole genome shotgun (WGS) entry which is preliminary data.</text>
</comment>
<proteinExistence type="predicted"/>
<sequence length="329" mass="37133">MHNVPFIINVPAPQTPSTPAWNPHELKDIDMAEASPPQPHTKEHDENEKEDAESGRRKIATGGMVRVFRSRQKQRARNCLATTKMQVGGEASEPESEEEEEGRVTPITQNTSNHYTLNLPGPAAPQSDTPYVLLGYLQFFFNSSLVLLFLYLLVQFILTVQRDVEHRISEYSMDIVQEIAQCTMHFKDNRCEHPLPAMIHQCGIWDTCMNRDPTKVGRAKVGAELIAEVINGFVEPISWKTLIFTISSLSFLTVFVNSLLSLYRSRHSPANPQTHPPIQPFPIHPIAPYQQHMLAGQQDWGKSLAGGHEIEELPSRRRKLENGSAKEVK</sequence>
<organism evidence="1 2">
    <name type="scientific">Irpex rosettiformis</name>
    <dbReference type="NCBI Taxonomy" id="378272"/>
    <lineage>
        <taxon>Eukaryota</taxon>
        <taxon>Fungi</taxon>
        <taxon>Dikarya</taxon>
        <taxon>Basidiomycota</taxon>
        <taxon>Agaricomycotina</taxon>
        <taxon>Agaricomycetes</taxon>
        <taxon>Polyporales</taxon>
        <taxon>Irpicaceae</taxon>
        <taxon>Irpex</taxon>
    </lineage>
</organism>
<evidence type="ECO:0000313" key="1">
    <source>
        <dbReference type="EMBL" id="KAI0089858.1"/>
    </source>
</evidence>
<dbReference type="Proteomes" id="UP001055072">
    <property type="component" value="Unassembled WGS sequence"/>
</dbReference>
<keyword evidence="2" id="KW-1185">Reference proteome</keyword>